<proteinExistence type="predicted"/>
<name>A0A644XLH7_9ZZZZ</name>
<comment type="caution">
    <text evidence="2">The sequence shown here is derived from an EMBL/GenBank/DDBJ whole genome shotgun (WGS) entry which is preliminary data.</text>
</comment>
<dbReference type="EMBL" id="VSSQ01002723">
    <property type="protein sequence ID" value="MPM17056.1"/>
    <property type="molecule type" value="Genomic_DNA"/>
</dbReference>
<reference evidence="2" key="1">
    <citation type="submission" date="2019-08" db="EMBL/GenBank/DDBJ databases">
        <authorList>
            <person name="Kucharzyk K."/>
            <person name="Murdoch R.W."/>
            <person name="Higgins S."/>
            <person name="Loffler F."/>
        </authorList>
    </citation>
    <scope>NUCLEOTIDE SEQUENCE</scope>
</reference>
<feature type="region of interest" description="Disordered" evidence="1">
    <location>
        <begin position="1"/>
        <end position="24"/>
    </location>
</feature>
<dbReference type="AlphaFoldDB" id="A0A644XLH7"/>
<protein>
    <submittedName>
        <fullName evidence="2">Uncharacterized protein</fullName>
    </submittedName>
</protein>
<feature type="compositionally biased region" description="Basic and acidic residues" evidence="1">
    <location>
        <begin position="9"/>
        <end position="18"/>
    </location>
</feature>
<accession>A0A644XLH7</accession>
<gene>
    <name evidence="2" type="ORF">SDC9_63440</name>
</gene>
<sequence>MGRKSRAAVKAEKTAERKRQNRKAYVARQTEKGLRVWRTWATEEEIRIYQSVKKQMPKLLELAHQESETPDQP</sequence>
<evidence type="ECO:0000313" key="2">
    <source>
        <dbReference type="EMBL" id="MPM17056.1"/>
    </source>
</evidence>
<organism evidence="2">
    <name type="scientific">bioreactor metagenome</name>
    <dbReference type="NCBI Taxonomy" id="1076179"/>
    <lineage>
        <taxon>unclassified sequences</taxon>
        <taxon>metagenomes</taxon>
        <taxon>ecological metagenomes</taxon>
    </lineage>
</organism>
<evidence type="ECO:0000256" key="1">
    <source>
        <dbReference type="SAM" id="MobiDB-lite"/>
    </source>
</evidence>